<proteinExistence type="predicted"/>
<dbReference type="RefSeq" id="WP_382343066.1">
    <property type="nucleotide sequence ID" value="NZ_JBHSAB010000020.1"/>
</dbReference>
<dbReference type="EMBL" id="JBHSAB010000020">
    <property type="protein sequence ID" value="MFC3909135.1"/>
    <property type="molecule type" value="Genomic_DNA"/>
</dbReference>
<sequence>MRVVLGLDAGIAQTNQLSRTVTFPLGYSTFNYTPDKKNSSFARYGVSLGRRLVFDSLNSIIIGLGYHQLSSRDVKGTLQQGIFPPFYSANYQYTIQMSQLLAEVKVQREWHEKFYPYLTAGIGGAYNKAKNFSTTVPGYLTVTPDFSNHNNSSLSYMLGLGIDTLILPNVAVGVGYVFSDLGHVGLGDGSIRNRAVPDYLNQSHLYINTLVAQLHWYF</sequence>
<dbReference type="SUPFAM" id="SSF56925">
    <property type="entry name" value="OMPA-like"/>
    <property type="match status" value="1"/>
</dbReference>
<dbReference type="Gene3D" id="2.40.160.20">
    <property type="match status" value="1"/>
</dbReference>
<organism evidence="3 4">
    <name type="scientific">Legionella dresdenensis</name>
    <dbReference type="NCBI Taxonomy" id="450200"/>
    <lineage>
        <taxon>Bacteria</taxon>
        <taxon>Pseudomonadati</taxon>
        <taxon>Pseudomonadota</taxon>
        <taxon>Gammaproteobacteria</taxon>
        <taxon>Legionellales</taxon>
        <taxon>Legionellaceae</taxon>
        <taxon>Legionella</taxon>
    </lineage>
</organism>
<keyword evidence="4" id="KW-1185">Reference proteome</keyword>
<evidence type="ECO:0000259" key="2">
    <source>
        <dbReference type="Pfam" id="PF13505"/>
    </source>
</evidence>
<evidence type="ECO:0000313" key="4">
    <source>
        <dbReference type="Proteomes" id="UP001595758"/>
    </source>
</evidence>
<gene>
    <name evidence="3" type="ORF">ACFORL_08610</name>
</gene>
<dbReference type="Proteomes" id="UP001595758">
    <property type="component" value="Unassembled WGS sequence"/>
</dbReference>
<protein>
    <submittedName>
        <fullName evidence="3">Outer membrane protein</fullName>
    </submittedName>
</protein>
<evidence type="ECO:0000313" key="3">
    <source>
        <dbReference type="EMBL" id="MFC3909135.1"/>
    </source>
</evidence>
<evidence type="ECO:0000256" key="1">
    <source>
        <dbReference type="ARBA" id="ARBA00022729"/>
    </source>
</evidence>
<feature type="domain" description="Outer membrane protein beta-barrel" evidence="2">
    <location>
        <begin position="12"/>
        <end position="194"/>
    </location>
</feature>
<name>A0ABV8CFZ6_9GAMM</name>
<dbReference type="InterPro" id="IPR027385">
    <property type="entry name" value="Beta-barrel_OMP"/>
</dbReference>
<reference evidence="4" key="1">
    <citation type="journal article" date="2019" name="Int. J. Syst. Evol. Microbiol.">
        <title>The Global Catalogue of Microorganisms (GCM) 10K type strain sequencing project: providing services to taxonomists for standard genome sequencing and annotation.</title>
        <authorList>
            <consortium name="The Broad Institute Genomics Platform"/>
            <consortium name="The Broad Institute Genome Sequencing Center for Infectious Disease"/>
            <person name="Wu L."/>
            <person name="Ma J."/>
        </authorList>
    </citation>
    <scope>NUCLEOTIDE SEQUENCE [LARGE SCALE GENOMIC DNA]</scope>
    <source>
        <strain evidence="4">CCUG 59858</strain>
    </source>
</reference>
<comment type="caution">
    <text evidence="3">The sequence shown here is derived from an EMBL/GenBank/DDBJ whole genome shotgun (WGS) entry which is preliminary data.</text>
</comment>
<accession>A0ABV8CFZ6</accession>
<keyword evidence="1" id="KW-0732">Signal</keyword>
<dbReference type="Pfam" id="PF13505">
    <property type="entry name" value="OMP_b-brl"/>
    <property type="match status" value="1"/>
</dbReference>
<dbReference type="InterPro" id="IPR011250">
    <property type="entry name" value="OMP/PagP_B-barrel"/>
</dbReference>